<dbReference type="PATRIC" id="fig|1423715.3.peg.2048"/>
<dbReference type="GO" id="GO:0030313">
    <property type="term" value="C:cell envelope"/>
    <property type="evidence" value="ECO:0007669"/>
    <property type="project" value="UniProtKB-SubCell"/>
</dbReference>
<accession>A0A0R1LTH4</accession>
<dbReference type="Proteomes" id="UP000051955">
    <property type="component" value="Unassembled WGS sequence"/>
</dbReference>
<keyword evidence="4" id="KW-0732">Signal</keyword>
<dbReference type="PROSITE" id="PS51257">
    <property type="entry name" value="PROKAR_LIPOPROTEIN"/>
    <property type="match status" value="1"/>
</dbReference>
<evidence type="ECO:0000313" key="5">
    <source>
        <dbReference type="EMBL" id="KRK96500.1"/>
    </source>
</evidence>
<evidence type="ECO:0000313" key="6">
    <source>
        <dbReference type="Proteomes" id="UP000051955"/>
    </source>
</evidence>
<evidence type="ECO:0000256" key="1">
    <source>
        <dbReference type="ARBA" id="ARBA00004196"/>
    </source>
</evidence>
<dbReference type="EMBL" id="AZDV01000003">
    <property type="protein sequence ID" value="KRK96500.1"/>
    <property type="molecule type" value="Genomic_DNA"/>
</dbReference>
<organism evidence="5 6">
    <name type="scientific">Levilactobacillus acidifarinae DSM 19394 = JCM 15949</name>
    <dbReference type="NCBI Taxonomy" id="1423715"/>
    <lineage>
        <taxon>Bacteria</taxon>
        <taxon>Bacillati</taxon>
        <taxon>Bacillota</taxon>
        <taxon>Bacilli</taxon>
        <taxon>Lactobacillales</taxon>
        <taxon>Lactobacillaceae</taxon>
        <taxon>Levilactobacillus</taxon>
    </lineage>
</organism>
<dbReference type="GO" id="GO:0046872">
    <property type="term" value="F:metal ion binding"/>
    <property type="evidence" value="ECO:0007669"/>
    <property type="project" value="UniProtKB-KW"/>
</dbReference>
<keyword evidence="6" id="KW-1185">Reference proteome</keyword>
<gene>
    <name evidence="5" type="ORF">FD25_GL001997</name>
</gene>
<dbReference type="PANTHER" id="PTHR42953:SF1">
    <property type="entry name" value="METAL-BINDING PROTEIN HI_0362-RELATED"/>
    <property type="match status" value="1"/>
</dbReference>
<dbReference type="OrthoDB" id="9810636at2"/>
<comment type="subcellular location">
    <subcellularLocation>
        <location evidence="1">Cell envelope</location>
    </subcellularLocation>
</comment>
<dbReference type="InterPro" id="IPR006127">
    <property type="entry name" value="ZnuA-like"/>
</dbReference>
<dbReference type="RefSeq" id="WP_057800848.1">
    <property type="nucleotide sequence ID" value="NZ_AZDV01000003.1"/>
</dbReference>
<dbReference type="GO" id="GO:0030001">
    <property type="term" value="P:metal ion transport"/>
    <property type="evidence" value="ECO:0007669"/>
    <property type="project" value="InterPro"/>
</dbReference>
<comment type="caution">
    <text evidence="5">The sequence shown here is derived from an EMBL/GenBank/DDBJ whole genome shotgun (WGS) entry which is preliminary data.</text>
</comment>
<name>A0A0R1LTH4_9LACO</name>
<evidence type="ECO:0000256" key="3">
    <source>
        <dbReference type="ARBA" id="ARBA00022723"/>
    </source>
</evidence>
<keyword evidence="2" id="KW-0813">Transport</keyword>
<dbReference type="AlphaFoldDB" id="A0A0R1LTH4"/>
<protein>
    <submittedName>
        <fullName evidence="5">ABC-type metal ion transport system, periplasmic component surface adhesin</fullName>
    </submittedName>
</protein>
<evidence type="ECO:0000256" key="4">
    <source>
        <dbReference type="ARBA" id="ARBA00022729"/>
    </source>
</evidence>
<dbReference type="SUPFAM" id="SSF53807">
    <property type="entry name" value="Helical backbone' metal receptor"/>
    <property type="match status" value="1"/>
</dbReference>
<dbReference type="STRING" id="1423715.FD25_GL001997"/>
<dbReference type="InterPro" id="IPR050492">
    <property type="entry name" value="Bact_metal-bind_prot9"/>
</dbReference>
<keyword evidence="3" id="KW-0479">Metal-binding</keyword>
<reference evidence="5 6" key="1">
    <citation type="journal article" date="2015" name="Genome Announc.">
        <title>Expanding the biotechnology potential of lactobacilli through comparative genomics of 213 strains and associated genera.</title>
        <authorList>
            <person name="Sun Z."/>
            <person name="Harris H.M."/>
            <person name="McCann A."/>
            <person name="Guo C."/>
            <person name="Argimon S."/>
            <person name="Zhang W."/>
            <person name="Yang X."/>
            <person name="Jeffery I.B."/>
            <person name="Cooney J.C."/>
            <person name="Kagawa T.F."/>
            <person name="Liu W."/>
            <person name="Song Y."/>
            <person name="Salvetti E."/>
            <person name="Wrobel A."/>
            <person name="Rasinkangas P."/>
            <person name="Parkhill J."/>
            <person name="Rea M.C."/>
            <person name="O'Sullivan O."/>
            <person name="Ritari J."/>
            <person name="Douillard F.P."/>
            <person name="Paul Ross R."/>
            <person name="Yang R."/>
            <person name="Briner A.E."/>
            <person name="Felis G.E."/>
            <person name="de Vos W.M."/>
            <person name="Barrangou R."/>
            <person name="Klaenhammer T.R."/>
            <person name="Caufield P.W."/>
            <person name="Cui Y."/>
            <person name="Zhang H."/>
            <person name="O'Toole P.W."/>
        </authorList>
    </citation>
    <scope>NUCLEOTIDE SEQUENCE [LARGE SCALE GENOMIC DNA]</scope>
    <source>
        <strain evidence="5 6">DSM 19394</strain>
    </source>
</reference>
<sequence length="302" mass="33671">MLHKFYRFGLFGLLFGGLLVMSGCGRTASSAASTSQQPIRVVTSLDFYGEVARAVLGQHGHVTTLIHNPSIDPHDFTPTPLDATAVTHANFVIGNGLGYDGWLDKLVHSTHTPPTFLRVGNDVLHLQNGDNPHVWYRPTTMAQLATTLAKRFSQQAPRYRQAYHRNAQAYIASLQPITHKIDQLKQRSAHQTVAVSEPVFDYALDALGYHRGNSSFERAVENGTDPSPQAIRQLQTSIRQRRIAFFVNNSQASSKTVAAMVKLAHQSHVPVLNVTETLPHGKTYRTWMLGQYQQLAKFYKLE</sequence>
<evidence type="ECO:0000256" key="2">
    <source>
        <dbReference type="ARBA" id="ARBA00022448"/>
    </source>
</evidence>
<dbReference type="Pfam" id="PF01297">
    <property type="entry name" value="ZnuA"/>
    <property type="match status" value="1"/>
</dbReference>
<dbReference type="Gene3D" id="3.40.50.1980">
    <property type="entry name" value="Nitrogenase molybdenum iron protein domain"/>
    <property type="match status" value="2"/>
</dbReference>
<proteinExistence type="predicted"/>
<dbReference type="PANTHER" id="PTHR42953">
    <property type="entry name" value="HIGH-AFFINITY ZINC UPTAKE SYSTEM PROTEIN ZNUA-RELATED"/>
    <property type="match status" value="1"/>
</dbReference>